<proteinExistence type="inferred from homology"/>
<dbReference type="Gene3D" id="3.30.1320.10">
    <property type="match status" value="1"/>
</dbReference>
<evidence type="ECO:0000313" key="6">
    <source>
        <dbReference type="Proteomes" id="UP001472866"/>
    </source>
</evidence>
<protein>
    <recommendedName>
        <fullName evidence="4">30S ribosomal protein S16, chloroplastic</fullName>
    </recommendedName>
</protein>
<evidence type="ECO:0000256" key="2">
    <source>
        <dbReference type="ARBA" id="ARBA00022980"/>
    </source>
</evidence>
<dbReference type="SUPFAM" id="SSF54565">
    <property type="entry name" value="Ribosomal protein S16"/>
    <property type="match status" value="1"/>
</dbReference>
<dbReference type="NCBIfam" id="TIGR00002">
    <property type="entry name" value="S16"/>
    <property type="match status" value="1"/>
</dbReference>
<gene>
    <name evidence="5" type="ORF">HKI87_04g27130</name>
</gene>
<dbReference type="HAMAP" id="MF_00385">
    <property type="entry name" value="Ribosomal_bS16"/>
    <property type="match status" value="1"/>
</dbReference>
<name>A0AAX4P5L2_9CHLO</name>
<keyword evidence="3" id="KW-0687">Ribonucleoprotein</keyword>
<dbReference type="InterPro" id="IPR023803">
    <property type="entry name" value="Ribosomal_bS16_dom_sf"/>
</dbReference>
<evidence type="ECO:0000256" key="3">
    <source>
        <dbReference type="ARBA" id="ARBA00023274"/>
    </source>
</evidence>
<evidence type="ECO:0000313" key="5">
    <source>
        <dbReference type="EMBL" id="WZN61179.1"/>
    </source>
</evidence>
<dbReference type="EMBL" id="CP151504">
    <property type="protein sequence ID" value="WZN61179.1"/>
    <property type="molecule type" value="Genomic_DNA"/>
</dbReference>
<sequence>MFGFGGRGAATAAGASTCSRHANGLAFRASVRGCAVRGAPAHNVADAAGAAKVETTSRVKLRFKRMGRKKRPFYRLVAIDSRRKREGLALEELGYYNPLTKETHLNAESIQKWIKDGAEPSDTVASLLKKAMPAFAEK</sequence>
<dbReference type="PANTHER" id="PTHR12919">
    <property type="entry name" value="30S RIBOSOMAL PROTEIN S16"/>
    <property type="match status" value="1"/>
</dbReference>
<dbReference type="GO" id="GO:0032543">
    <property type="term" value="P:mitochondrial translation"/>
    <property type="evidence" value="ECO:0007669"/>
    <property type="project" value="TreeGrafter"/>
</dbReference>
<reference evidence="5 6" key="1">
    <citation type="submission" date="2024-03" db="EMBL/GenBank/DDBJ databases">
        <title>Complete genome sequence of the green alga Chloropicon roscoffensis RCC1871.</title>
        <authorList>
            <person name="Lemieux C."/>
            <person name="Pombert J.-F."/>
            <person name="Otis C."/>
            <person name="Turmel M."/>
        </authorList>
    </citation>
    <scope>NUCLEOTIDE SEQUENCE [LARGE SCALE GENOMIC DNA]</scope>
    <source>
        <strain evidence="5 6">RCC1871</strain>
    </source>
</reference>
<dbReference type="AlphaFoldDB" id="A0AAX4P5L2"/>
<evidence type="ECO:0000256" key="1">
    <source>
        <dbReference type="ARBA" id="ARBA00006668"/>
    </source>
</evidence>
<keyword evidence="6" id="KW-1185">Reference proteome</keyword>
<evidence type="ECO:0000256" key="4">
    <source>
        <dbReference type="ARBA" id="ARBA00035371"/>
    </source>
</evidence>
<dbReference type="Proteomes" id="UP001472866">
    <property type="component" value="Chromosome 04"/>
</dbReference>
<organism evidence="5 6">
    <name type="scientific">Chloropicon roscoffensis</name>
    <dbReference type="NCBI Taxonomy" id="1461544"/>
    <lineage>
        <taxon>Eukaryota</taxon>
        <taxon>Viridiplantae</taxon>
        <taxon>Chlorophyta</taxon>
        <taxon>Chloropicophyceae</taxon>
        <taxon>Chloropicales</taxon>
        <taxon>Chloropicaceae</taxon>
        <taxon>Chloropicon</taxon>
    </lineage>
</organism>
<keyword evidence="2 5" id="KW-0689">Ribosomal protein</keyword>
<comment type="similarity">
    <text evidence="1">Belongs to the bacterial ribosomal protein bS16 family.</text>
</comment>
<dbReference type="PANTHER" id="PTHR12919:SF20">
    <property type="entry name" value="SMALL RIBOSOMAL SUBUNIT PROTEIN BS16M"/>
    <property type="match status" value="1"/>
</dbReference>
<dbReference type="GO" id="GO:0015935">
    <property type="term" value="C:small ribosomal subunit"/>
    <property type="evidence" value="ECO:0007669"/>
    <property type="project" value="TreeGrafter"/>
</dbReference>
<dbReference type="GO" id="GO:0005739">
    <property type="term" value="C:mitochondrion"/>
    <property type="evidence" value="ECO:0007669"/>
    <property type="project" value="GOC"/>
</dbReference>
<dbReference type="Pfam" id="PF00886">
    <property type="entry name" value="Ribosomal_S16"/>
    <property type="match status" value="1"/>
</dbReference>
<dbReference type="GO" id="GO:0003735">
    <property type="term" value="F:structural constituent of ribosome"/>
    <property type="evidence" value="ECO:0007669"/>
    <property type="project" value="InterPro"/>
</dbReference>
<dbReference type="InterPro" id="IPR000307">
    <property type="entry name" value="Ribosomal_bS16"/>
</dbReference>
<accession>A0AAX4P5L2</accession>